<gene>
    <name evidence="1" type="ORF">AC578_10512</name>
</gene>
<name>A0A139H8E2_9PEZI</name>
<reference evidence="1 2" key="1">
    <citation type="submission" date="2015-07" db="EMBL/GenBank/DDBJ databases">
        <title>Comparative genomics of the Sigatoka disease complex on banana suggests a link between parallel evolutionary changes in Pseudocercospora fijiensis and Pseudocercospora eumusae and increased virulence on the banana host.</title>
        <authorList>
            <person name="Chang T.-C."/>
            <person name="Salvucci A."/>
            <person name="Crous P.W."/>
            <person name="Stergiopoulos I."/>
        </authorList>
    </citation>
    <scope>NUCLEOTIDE SEQUENCE [LARGE SCALE GENOMIC DNA]</scope>
    <source>
        <strain evidence="1 2">CBS 114824</strain>
    </source>
</reference>
<organism evidence="1 2">
    <name type="scientific">Pseudocercospora eumusae</name>
    <dbReference type="NCBI Taxonomy" id="321146"/>
    <lineage>
        <taxon>Eukaryota</taxon>
        <taxon>Fungi</taxon>
        <taxon>Dikarya</taxon>
        <taxon>Ascomycota</taxon>
        <taxon>Pezizomycotina</taxon>
        <taxon>Dothideomycetes</taxon>
        <taxon>Dothideomycetidae</taxon>
        <taxon>Mycosphaerellales</taxon>
        <taxon>Mycosphaerellaceae</taxon>
        <taxon>Pseudocercospora</taxon>
    </lineage>
</organism>
<proteinExistence type="predicted"/>
<dbReference type="EMBL" id="LFZN01000107">
    <property type="protein sequence ID" value="KXS98723.1"/>
    <property type="molecule type" value="Genomic_DNA"/>
</dbReference>
<evidence type="ECO:0000313" key="1">
    <source>
        <dbReference type="EMBL" id="KXS98723.1"/>
    </source>
</evidence>
<dbReference type="AlphaFoldDB" id="A0A139H8E2"/>
<accession>A0A139H8E2</accession>
<sequence length="112" mass="12429">MAKPPASRPDVVLYLRGADVDYCTLPQVVSQLHSQKHSNPQVVSVKHFQVRSGTSEITTVCAVPPVREANGILFAHAQRRQYLIARQVIKQGHLESDFLRNEAHMSAVQTTA</sequence>
<dbReference type="Proteomes" id="UP000070133">
    <property type="component" value="Unassembled WGS sequence"/>
</dbReference>
<keyword evidence="2" id="KW-1185">Reference proteome</keyword>
<evidence type="ECO:0000313" key="2">
    <source>
        <dbReference type="Proteomes" id="UP000070133"/>
    </source>
</evidence>
<protein>
    <submittedName>
        <fullName evidence="1">Uncharacterized protein</fullName>
    </submittedName>
</protein>
<comment type="caution">
    <text evidence="1">The sequence shown here is derived from an EMBL/GenBank/DDBJ whole genome shotgun (WGS) entry which is preliminary data.</text>
</comment>